<feature type="domain" description="Beta-lactamase-related" evidence="2">
    <location>
        <begin position="76"/>
        <end position="371"/>
    </location>
</feature>
<gene>
    <name evidence="3" type="ORF">SAMN04488509_101663</name>
</gene>
<dbReference type="InterPro" id="IPR012338">
    <property type="entry name" value="Beta-lactam/transpept-like"/>
</dbReference>
<evidence type="ECO:0000313" key="4">
    <source>
        <dbReference type="Proteomes" id="UP000199603"/>
    </source>
</evidence>
<dbReference type="RefSeq" id="WP_091238780.1">
    <property type="nucleotide sequence ID" value="NZ_FNAG01000001.1"/>
</dbReference>
<feature type="compositionally biased region" description="Pro residues" evidence="1">
    <location>
        <begin position="9"/>
        <end position="19"/>
    </location>
</feature>
<dbReference type="OrthoDB" id="5965564at2"/>
<dbReference type="AlphaFoldDB" id="A0A1G6STS5"/>
<dbReference type="Proteomes" id="UP000199603">
    <property type="component" value="Unassembled WGS sequence"/>
</dbReference>
<dbReference type="Gene3D" id="3.40.710.10">
    <property type="entry name" value="DD-peptidase/beta-lactamase superfamily"/>
    <property type="match status" value="1"/>
</dbReference>
<name>A0A1G6STS5_9GAMM</name>
<sequence>MHIAQLTPETPPAEIPPALPTALQSARGQGRPGGALRRRAAAAALWTCAGLLWATLPSAQAQQGPGCDFGPSLQRFEALRQREALPGAALLLGSRQGLLLEHYAGSYSAQTVVAIASASKLLGAVRILQLADRGILDLDAPIGPLLPEFSGDKADMTLDQLFSHTSGYGNDSAAPEITDRSISLAEAVLQIACCRDFPAGYSVGGQFAYGGVSMHIGGRAAEVATGQDWQQGWQQALGAPLGISSIDWQAFGPTTNYMVAGGARSNLRDYGAVLHLLTNEGVASSGARLLSRDSVFELWRDRITDLPVIDPPPTAEPPVRYGLGSWFIPQRPAGRAPLIHSLGAFGFMPWIDFEAGLFGVFMVRGAPGINTRLMSDYEALFVELRAAAEASGCREFERFDSVFADDLEGQGRPTLPE</sequence>
<dbReference type="EMBL" id="FNAG01000001">
    <property type="protein sequence ID" value="SDD19676.1"/>
    <property type="molecule type" value="Genomic_DNA"/>
</dbReference>
<keyword evidence="4" id="KW-1185">Reference proteome</keyword>
<dbReference type="Pfam" id="PF00144">
    <property type="entry name" value="Beta-lactamase"/>
    <property type="match status" value="1"/>
</dbReference>
<evidence type="ECO:0000256" key="1">
    <source>
        <dbReference type="SAM" id="MobiDB-lite"/>
    </source>
</evidence>
<dbReference type="InterPro" id="IPR001466">
    <property type="entry name" value="Beta-lactam-related"/>
</dbReference>
<proteinExistence type="predicted"/>
<evidence type="ECO:0000259" key="2">
    <source>
        <dbReference type="Pfam" id="PF00144"/>
    </source>
</evidence>
<dbReference type="PANTHER" id="PTHR43283">
    <property type="entry name" value="BETA-LACTAMASE-RELATED"/>
    <property type="match status" value="1"/>
</dbReference>
<feature type="compositionally biased region" description="Low complexity" evidence="1">
    <location>
        <begin position="20"/>
        <end position="29"/>
    </location>
</feature>
<dbReference type="InterPro" id="IPR050789">
    <property type="entry name" value="Diverse_Enzym_Activities"/>
</dbReference>
<dbReference type="SUPFAM" id="SSF56601">
    <property type="entry name" value="beta-lactamase/transpeptidase-like"/>
    <property type="match status" value="1"/>
</dbReference>
<dbReference type="PANTHER" id="PTHR43283:SF3">
    <property type="entry name" value="BETA-LACTAMASE FAMILY PROTEIN (AFU_ORTHOLOGUE AFUA_5G07500)"/>
    <property type="match status" value="1"/>
</dbReference>
<dbReference type="STRING" id="265719.SAMN04488509_101663"/>
<protein>
    <submittedName>
        <fullName evidence="3">CubicO group peptidase, beta-lactamase class C family</fullName>
    </submittedName>
</protein>
<feature type="region of interest" description="Disordered" evidence="1">
    <location>
        <begin position="1"/>
        <end position="33"/>
    </location>
</feature>
<accession>A0A1G6STS5</accession>
<reference evidence="3 4" key="1">
    <citation type="submission" date="2016-10" db="EMBL/GenBank/DDBJ databases">
        <authorList>
            <person name="de Groot N.N."/>
        </authorList>
    </citation>
    <scope>NUCLEOTIDE SEQUENCE [LARGE SCALE GENOMIC DNA]</scope>
    <source>
        <strain evidence="3 4">DSM 16957</strain>
    </source>
</reference>
<evidence type="ECO:0000313" key="3">
    <source>
        <dbReference type="EMBL" id="SDD19676.1"/>
    </source>
</evidence>
<organism evidence="3 4">
    <name type="scientific">Aquimonas voraii</name>
    <dbReference type="NCBI Taxonomy" id="265719"/>
    <lineage>
        <taxon>Bacteria</taxon>
        <taxon>Pseudomonadati</taxon>
        <taxon>Pseudomonadota</taxon>
        <taxon>Gammaproteobacteria</taxon>
        <taxon>Lysobacterales</taxon>
        <taxon>Lysobacteraceae</taxon>
        <taxon>Aquimonas</taxon>
    </lineage>
</organism>